<evidence type="ECO:0000313" key="1">
    <source>
        <dbReference type="EMBL" id="MFC5585651.1"/>
    </source>
</evidence>
<dbReference type="RefSeq" id="WP_223021062.1">
    <property type="nucleotide sequence ID" value="NZ_CP078143.1"/>
</dbReference>
<organism evidence="1 2">
    <name type="scientific">Nitratireductor kimnyeongensis</name>
    <dbReference type="NCBI Taxonomy" id="430679"/>
    <lineage>
        <taxon>Bacteria</taxon>
        <taxon>Pseudomonadati</taxon>
        <taxon>Pseudomonadota</taxon>
        <taxon>Alphaproteobacteria</taxon>
        <taxon>Hyphomicrobiales</taxon>
        <taxon>Phyllobacteriaceae</taxon>
        <taxon>Nitratireductor</taxon>
    </lineage>
</organism>
<keyword evidence="2" id="KW-1185">Reference proteome</keyword>
<dbReference type="Proteomes" id="UP001596107">
    <property type="component" value="Unassembled WGS sequence"/>
</dbReference>
<accession>A0ABW0TAH7</accession>
<dbReference type="EMBL" id="JBHSNB010000002">
    <property type="protein sequence ID" value="MFC5585651.1"/>
    <property type="molecule type" value="Genomic_DNA"/>
</dbReference>
<proteinExistence type="predicted"/>
<dbReference type="PANTHER" id="PTHR36849:SF1">
    <property type="entry name" value="CYTOPLASMIC PROTEIN"/>
    <property type="match status" value="1"/>
</dbReference>
<dbReference type="InterPro" id="IPR052552">
    <property type="entry name" value="YeaO-like"/>
</dbReference>
<reference evidence="2" key="1">
    <citation type="journal article" date="2019" name="Int. J. Syst. Evol. Microbiol.">
        <title>The Global Catalogue of Microorganisms (GCM) 10K type strain sequencing project: providing services to taxonomists for standard genome sequencing and annotation.</title>
        <authorList>
            <consortium name="The Broad Institute Genomics Platform"/>
            <consortium name="The Broad Institute Genome Sequencing Center for Infectious Disease"/>
            <person name="Wu L."/>
            <person name="Ma J."/>
        </authorList>
    </citation>
    <scope>NUCLEOTIDE SEQUENCE [LARGE SCALE GENOMIC DNA]</scope>
    <source>
        <strain evidence="2">JCM 3366</strain>
    </source>
</reference>
<name>A0ABW0TAH7_9HYPH</name>
<protein>
    <submittedName>
        <fullName evidence="1">DUF488 domain-containing protein</fullName>
    </submittedName>
</protein>
<dbReference type="PANTHER" id="PTHR36849">
    <property type="entry name" value="CYTOPLASMIC PROTEIN-RELATED"/>
    <property type="match status" value="1"/>
</dbReference>
<dbReference type="Pfam" id="PF22752">
    <property type="entry name" value="DUF488-N3i"/>
    <property type="match status" value="1"/>
</dbReference>
<evidence type="ECO:0000313" key="2">
    <source>
        <dbReference type="Proteomes" id="UP001596107"/>
    </source>
</evidence>
<comment type="caution">
    <text evidence="1">The sequence shown here is derived from an EMBL/GenBank/DDBJ whole genome shotgun (WGS) entry which is preliminary data.</text>
</comment>
<sequence length="119" mass="13752">MVNADIRVKRIYDPVEDGDGKRILIDRLWPRGMSKTRAALDAWMPDVGPSHALRKWYAHKPERWSAFCEKYREELACRDALLQELMAAAEEGPLTLLFSAKNRDRNQAMVVRELLLELG</sequence>
<gene>
    <name evidence="1" type="ORF">ACFPOD_11045</name>
</gene>